<sequence length="184" mass="20494">MFLQYYFALGESDTAAVRRVRETVRYFLGCREVSTAESEHGFLIVPGHPVDHGALADLMAEAVRNVGRATEVPDRHLITPMLGFDFACAWDKATAPVCPRCRTPLDGWDEEDWMYGAEPFETCGSCEYTALAGDWDLTNASFAKTNCGVALLDWPNLWEYAREVHEHALGLIGRRARYLCGAVG</sequence>
<reference evidence="1 2" key="1">
    <citation type="submission" date="2024-06" db="EMBL/GenBank/DDBJ databases">
        <title>The Natural Products Discovery Center: Release of the First 8490 Sequenced Strains for Exploring Actinobacteria Biosynthetic Diversity.</title>
        <authorList>
            <person name="Kalkreuter E."/>
            <person name="Kautsar S.A."/>
            <person name="Yang D."/>
            <person name="Bader C.D."/>
            <person name="Teijaro C.N."/>
            <person name="Fluegel L."/>
            <person name="Davis C.M."/>
            <person name="Simpson J.R."/>
            <person name="Lauterbach L."/>
            <person name="Steele A.D."/>
            <person name="Gui C."/>
            <person name="Meng S."/>
            <person name="Li G."/>
            <person name="Viehrig K."/>
            <person name="Ye F."/>
            <person name="Su P."/>
            <person name="Kiefer A.F."/>
            <person name="Nichols A."/>
            <person name="Cepeda A.J."/>
            <person name="Yan W."/>
            <person name="Fan B."/>
            <person name="Jiang Y."/>
            <person name="Adhikari A."/>
            <person name="Zheng C.-J."/>
            <person name="Schuster L."/>
            <person name="Cowan T.M."/>
            <person name="Smanski M.J."/>
            <person name="Chevrette M.G."/>
            <person name="De Carvalho L.P.S."/>
            <person name="Shen B."/>
        </authorList>
    </citation>
    <scope>NUCLEOTIDE SEQUENCE [LARGE SCALE GENOMIC DNA]</scope>
    <source>
        <strain evidence="1 2">NPDC050403</strain>
    </source>
</reference>
<dbReference type="Proteomes" id="UP001551695">
    <property type="component" value="Unassembled WGS sequence"/>
</dbReference>
<dbReference type="EMBL" id="JBFAKC010000007">
    <property type="protein sequence ID" value="MEV0709410.1"/>
    <property type="molecule type" value="Genomic_DNA"/>
</dbReference>
<evidence type="ECO:0000313" key="1">
    <source>
        <dbReference type="EMBL" id="MEV0709410.1"/>
    </source>
</evidence>
<protein>
    <submittedName>
        <fullName evidence="1">Uncharacterized protein</fullName>
    </submittedName>
</protein>
<organism evidence="1 2">
    <name type="scientific">Nocardia aurea</name>
    <dbReference type="NCBI Taxonomy" id="2144174"/>
    <lineage>
        <taxon>Bacteria</taxon>
        <taxon>Bacillati</taxon>
        <taxon>Actinomycetota</taxon>
        <taxon>Actinomycetes</taxon>
        <taxon>Mycobacteriales</taxon>
        <taxon>Nocardiaceae</taxon>
        <taxon>Nocardia</taxon>
    </lineage>
</organism>
<accession>A0ABV3FVG0</accession>
<proteinExistence type="predicted"/>
<name>A0ABV3FVG0_9NOCA</name>
<gene>
    <name evidence="1" type="ORF">AB0I48_17760</name>
</gene>
<comment type="caution">
    <text evidence="1">The sequence shown here is derived from an EMBL/GenBank/DDBJ whole genome shotgun (WGS) entry which is preliminary data.</text>
</comment>
<keyword evidence="2" id="KW-1185">Reference proteome</keyword>
<evidence type="ECO:0000313" key="2">
    <source>
        <dbReference type="Proteomes" id="UP001551695"/>
    </source>
</evidence>
<dbReference type="RefSeq" id="WP_109524193.1">
    <property type="nucleotide sequence ID" value="NZ_JBEXKW010000056.1"/>
</dbReference>